<evidence type="ECO:0000256" key="1">
    <source>
        <dbReference type="SAM" id="MobiDB-lite"/>
    </source>
</evidence>
<reference evidence="2 3" key="1">
    <citation type="journal article" date="2010" name="J. Bacteriol.">
        <title>Complete genome sequence of the representative gamma-hexachlorocyclohexane-degrading bacterium Sphingobium japonicum UT26.</title>
        <authorList>
            <person name="Nagata Y."/>
            <person name="Ohtsubo Y."/>
            <person name="Endo R."/>
            <person name="Ichikawa N."/>
            <person name="Ankai A."/>
            <person name="Oguchi A."/>
            <person name="Fukui S."/>
            <person name="Fujita N."/>
            <person name="Tsuda M."/>
        </authorList>
    </citation>
    <scope>NUCLEOTIDE SEQUENCE [LARGE SCALE GENOMIC DNA]</scope>
    <source>
        <strain evidence="3">DSM 16413 / CCM 7287 / MTCC 6362 / UT26 / NBRC 101211 / UT26S</strain>
    </source>
</reference>
<dbReference type="EMBL" id="AP010803">
    <property type="protein sequence ID" value="BAI95073.1"/>
    <property type="molecule type" value="Genomic_DNA"/>
</dbReference>
<evidence type="ECO:0000313" key="2">
    <source>
        <dbReference type="EMBL" id="BAI95073.1"/>
    </source>
</evidence>
<name>D4YXJ1_SPHIU</name>
<dbReference type="KEGG" id="sjp:SJA_C1-02390"/>
<gene>
    <name evidence="2" type="ordered locus">SJA_C1-02390</name>
</gene>
<evidence type="ECO:0000313" key="3">
    <source>
        <dbReference type="Proteomes" id="UP000007753"/>
    </source>
</evidence>
<dbReference type="AlphaFoldDB" id="D4YXJ1"/>
<organism evidence="2 3">
    <name type="scientific">Sphingobium indicum (strain DSM 16413 / CCM 7287 / MTCC 6362 / UT26 / NBRC 101211 / UT26S)</name>
    <name type="common">Sphingobium japonicum</name>
    <dbReference type="NCBI Taxonomy" id="452662"/>
    <lineage>
        <taxon>Bacteria</taxon>
        <taxon>Pseudomonadati</taxon>
        <taxon>Pseudomonadota</taxon>
        <taxon>Alphaproteobacteria</taxon>
        <taxon>Sphingomonadales</taxon>
        <taxon>Sphingomonadaceae</taxon>
        <taxon>Sphingobium</taxon>
    </lineage>
</organism>
<sequence length="164" mass="17024">MEEGSPMSARFWLFSCACAGAALTGGFGLGLYATTPPRFGTETVLPQAVSPDGADYDMMSANLAGPAVVRCDGCGPTLADRQMAADMAGWDGMNDPVVRDYAAQDDGMTPDHAEPPPPVRMLPASIERFADGEGEGSFQPVRIARAPDSGTSAEEAPADAAMSY</sequence>
<protein>
    <submittedName>
        <fullName evidence="2">Uncharacterized protein</fullName>
    </submittedName>
</protein>
<keyword evidence="3" id="KW-1185">Reference proteome</keyword>
<dbReference type="Proteomes" id="UP000007753">
    <property type="component" value="Chromosome 1"/>
</dbReference>
<accession>D4YXJ1</accession>
<feature type="region of interest" description="Disordered" evidence="1">
    <location>
        <begin position="131"/>
        <end position="164"/>
    </location>
</feature>
<feature type="region of interest" description="Disordered" evidence="1">
    <location>
        <begin position="102"/>
        <end position="121"/>
    </location>
</feature>
<dbReference type="HOGENOM" id="CLU_1668273_0_0_5"/>
<proteinExistence type="predicted"/>